<comment type="caution">
    <text evidence="1">The sequence shown here is derived from an EMBL/GenBank/DDBJ whole genome shotgun (WGS) entry which is preliminary data.</text>
</comment>
<accession>A0ABW3Z844</accession>
<protein>
    <submittedName>
        <fullName evidence="1">Uncharacterized protein</fullName>
    </submittedName>
</protein>
<name>A0ABW3Z844_9HYPH</name>
<organism evidence="1 2">
    <name type="scientific">Methylopila musalis</name>
    <dbReference type="NCBI Taxonomy" id="1134781"/>
    <lineage>
        <taxon>Bacteria</taxon>
        <taxon>Pseudomonadati</taxon>
        <taxon>Pseudomonadota</taxon>
        <taxon>Alphaproteobacteria</taxon>
        <taxon>Hyphomicrobiales</taxon>
        <taxon>Methylopilaceae</taxon>
        <taxon>Methylopila</taxon>
    </lineage>
</organism>
<evidence type="ECO:0000313" key="2">
    <source>
        <dbReference type="Proteomes" id="UP001597171"/>
    </source>
</evidence>
<reference evidence="2" key="1">
    <citation type="journal article" date="2019" name="Int. J. Syst. Evol. Microbiol.">
        <title>The Global Catalogue of Microorganisms (GCM) 10K type strain sequencing project: providing services to taxonomists for standard genome sequencing and annotation.</title>
        <authorList>
            <consortium name="The Broad Institute Genomics Platform"/>
            <consortium name="The Broad Institute Genome Sequencing Center for Infectious Disease"/>
            <person name="Wu L."/>
            <person name="Ma J."/>
        </authorList>
    </citation>
    <scope>NUCLEOTIDE SEQUENCE [LARGE SCALE GENOMIC DNA]</scope>
    <source>
        <strain evidence="2">CCUG 61696</strain>
    </source>
</reference>
<dbReference type="Proteomes" id="UP001597171">
    <property type="component" value="Unassembled WGS sequence"/>
</dbReference>
<keyword evidence="2" id="KW-1185">Reference proteome</keyword>
<gene>
    <name evidence="1" type="ORF">ACFQ4O_10845</name>
</gene>
<dbReference type="EMBL" id="JBHTMX010000092">
    <property type="protein sequence ID" value="MFD1332495.1"/>
    <property type="molecule type" value="Genomic_DNA"/>
</dbReference>
<sequence>MLAASAWLAGCGPELHNRGGFIDQKADRYLFVANTPKERLLRAYLVHAGLVRLASVAPSTSYRRATYFNHIINMNDRFRAVLECVNNCFYYDSVMVEYEDALLQSAIAIIDEDSKSGIIDVLASISTGGASDLVGKLLSVAKSSWRYGRPMGALYRDYIYLRLEIFLEQKTLAPSGSARAQAEEYSLPDAQKKMKSLQPDAALSIWNTHFESIQSFIEYSCLGLGIKDITKTGDTRSKALETCIGTYDFKKYIGERPVPQVITAPAEARA</sequence>
<evidence type="ECO:0000313" key="1">
    <source>
        <dbReference type="EMBL" id="MFD1332495.1"/>
    </source>
</evidence>
<dbReference type="RefSeq" id="WP_378775711.1">
    <property type="nucleotide sequence ID" value="NZ_JBHTMX010000092.1"/>
</dbReference>
<proteinExistence type="predicted"/>